<keyword evidence="4 6" id="KW-0472">Membrane</keyword>
<accession>A0A8H7PPB5</accession>
<comment type="caution">
    <text evidence="7">The sequence shown here is derived from an EMBL/GenBank/DDBJ whole genome shotgun (WGS) entry which is preliminary data.</text>
</comment>
<evidence type="ECO:0000256" key="1">
    <source>
        <dbReference type="ARBA" id="ARBA00004141"/>
    </source>
</evidence>
<dbReference type="Pfam" id="PF07690">
    <property type="entry name" value="MFS_1"/>
    <property type="match status" value="1"/>
</dbReference>
<keyword evidence="3 6" id="KW-1133">Transmembrane helix</keyword>
<feature type="transmembrane region" description="Helical" evidence="6">
    <location>
        <begin position="400"/>
        <end position="417"/>
    </location>
</feature>
<organism evidence="7 8">
    <name type="scientific">Umbelopsis vinacea</name>
    <dbReference type="NCBI Taxonomy" id="44442"/>
    <lineage>
        <taxon>Eukaryota</taxon>
        <taxon>Fungi</taxon>
        <taxon>Fungi incertae sedis</taxon>
        <taxon>Mucoromycota</taxon>
        <taxon>Mucoromycotina</taxon>
        <taxon>Umbelopsidomycetes</taxon>
        <taxon>Umbelopsidales</taxon>
        <taxon>Umbelopsidaceae</taxon>
        <taxon>Umbelopsis</taxon>
    </lineage>
</organism>
<dbReference type="EMBL" id="JAEPRA010000012">
    <property type="protein sequence ID" value="KAG2177678.1"/>
    <property type="molecule type" value="Genomic_DNA"/>
</dbReference>
<evidence type="ECO:0000256" key="2">
    <source>
        <dbReference type="ARBA" id="ARBA00022692"/>
    </source>
</evidence>
<dbReference type="OrthoDB" id="422206at2759"/>
<protein>
    <submittedName>
        <fullName evidence="7">Uncharacterized protein</fullName>
    </submittedName>
</protein>
<evidence type="ECO:0000256" key="5">
    <source>
        <dbReference type="SAM" id="MobiDB-lite"/>
    </source>
</evidence>
<feature type="compositionally biased region" description="Basic and acidic residues" evidence="5">
    <location>
        <begin position="465"/>
        <end position="491"/>
    </location>
</feature>
<proteinExistence type="predicted"/>
<dbReference type="AlphaFoldDB" id="A0A8H7PPB5"/>
<evidence type="ECO:0000313" key="7">
    <source>
        <dbReference type="EMBL" id="KAG2177678.1"/>
    </source>
</evidence>
<name>A0A8H7PPB5_9FUNG</name>
<feature type="transmembrane region" description="Helical" evidence="6">
    <location>
        <begin position="191"/>
        <end position="213"/>
    </location>
</feature>
<dbReference type="SUPFAM" id="SSF103473">
    <property type="entry name" value="MFS general substrate transporter"/>
    <property type="match status" value="1"/>
</dbReference>
<evidence type="ECO:0000256" key="6">
    <source>
        <dbReference type="SAM" id="Phobius"/>
    </source>
</evidence>
<feature type="transmembrane region" description="Helical" evidence="6">
    <location>
        <begin position="130"/>
        <end position="150"/>
    </location>
</feature>
<feature type="transmembrane region" description="Helical" evidence="6">
    <location>
        <begin position="337"/>
        <end position="357"/>
    </location>
</feature>
<dbReference type="PANTHER" id="PTHR10924">
    <property type="entry name" value="MAJOR FACILITATOR SUPERFAMILY PROTEIN-RELATED"/>
    <property type="match status" value="1"/>
</dbReference>
<keyword evidence="8" id="KW-1185">Reference proteome</keyword>
<comment type="subcellular location">
    <subcellularLocation>
        <location evidence="1">Membrane</location>
        <topology evidence="1">Multi-pass membrane protein</topology>
    </subcellularLocation>
</comment>
<dbReference type="InterPro" id="IPR011701">
    <property type="entry name" value="MFS"/>
</dbReference>
<dbReference type="InterPro" id="IPR049680">
    <property type="entry name" value="FLVCR1-2_SLC49-like"/>
</dbReference>
<dbReference type="GO" id="GO:0016020">
    <property type="term" value="C:membrane"/>
    <property type="evidence" value="ECO:0007669"/>
    <property type="project" value="UniProtKB-SubCell"/>
</dbReference>
<keyword evidence="2 6" id="KW-0812">Transmembrane</keyword>
<dbReference type="GO" id="GO:0022857">
    <property type="term" value="F:transmembrane transporter activity"/>
    <property type="evidence" value="ECO:0007669"/>
    <property type="project" value="InterPro"/>
</dbReference>
<feature type="compositionally biased region" description="Basic and acidic residues" evidence="5">
    <location>
        <begin position="499"/>
        <end position="516"/>
    </location>
</feature>
<feature type="transmembrane region" description="Helical" evidence="6">
    <location>
        <begin position="60"/>
        <end position="81"/>
    </location>
</feature>
<evidence type="ECO:0000256" key="3">
    <source>
        <dbReference type="ARBA" id="ARBA00022989"/>
    </source>
</evidence>
<feature type="region of interest" description="Disordered" evidence="5">
    <location>
        <begin position="465"/>
        <end position="516"/>
    </location>
</feature>
<dbReference type="Proteomes" id="UP000612746">
    <property type="component" value="Unassembled WGS sequence"/>
</dbReference>
<evidence type="ECO:0000313" key="8">
    <source>
        <dbReference type="Proteomes" id="UP000612746"/>
    </source>
</evidence>
<feature type="transmembrane region" description="Helical" evidence="6">
    <location>
        <begin position="363"/>
        <end position="388"/>
    </location>
</feature>
<feature type="transmembrane region" description="Helical" evidence="6">
    <location>
        <begin position="309"/>
        <end position="330"/>
    </location>
</feature>
<feature type="transmembrane region" description="Helical" evidence="6">
    <location>
        <begin position="219"/>
        <end position="239"/>
    </location>
</feature>
<evidence type="ECO:0000256" key="4">
    <source>
        <dbReference type="ARBA" id="ARBA00023136"/>
    </source>
</evidence>
<feature type="transmembrane region" description="Helical" evidence="6">
    <location>
        <begin position="101"/>
        <end position="121"/>
    </location>
</feature>
<dbReference type="InterPro" id="IPR036259">
    <property type="entry name" value="MFS_trans_sf"/>
</dbReference>
<feature type="transmembrane region" description="Helical" evidence="6">
    <location>
        <begin position="272"/>
        <end position="297"/>
    </location>
</feature>
<dbReference type="PANTHER" id="PTHR10924:SF6">
    <property type="entry name" value="SOLUTE CARRIER FAMILY 49 MEMBER A3"/>
    <property type="match status" value="1"/>
</dbReference>
<dbReference type="Gene3D" id="1.20.1250.20">
    <property type="entry name" value="MFS general substrate transporter like domains"/>
    <property type="match status" value="1"/>
</dbReference>
<feature type="transmembrane region" description="Helical" evidence="6">
    <location>
        <begin position="156"/>
        <end position="179"/>
    </location>
</feature>
<feature type="transmembrane region" description="Helical" evidence="6">
    <location>
        <begin position="437"/>
        <end position="453"/>
    </location>
</feature>
<reference evidence="7" key="1">
    <citation type="submission" date="2020-12" db="EMBL/GenBank/DDBJ databases">
        <title>Metabolic potential, ecology and presence of endohyphal bacteria is reflected in genomic diversity of Mucoromycotina.</title>
        <authorList>
            <person name="Muszewska A."/>
            <person name="Okrasinska A."/>
            <person name="Steczkiewicz K."/>
            <person name="Drgas O."/>
            <person name="Orlowska M."/>
            <person name="Perlinska-Lenart U."/>
            <person name="Aleksandrzak-Piekarczyk T."/>
            <person name="Szatraj K."/>
            <person name="Zielenkiewicz U."/>
            <person name="Pilsyk S."/>
            <person name="Malc E."/>
            <person name="Mieczkowski P."/>
            <person name="Kruszewska J.S."/>
            <person name="Biernat P."/>
            <person name="Pawlowska J."/>
        </authorList>
    </citation>
    <scope>NUCLEOTIDE SEQUENCE</scope>
    <source>
        <strain evidence="7">WA0000051536</strain>
    </source>
</reference>
<gene>
    <name evidence="7" type="ORF">INT44_008192</name>
</gene>
<sequence length="516" mass="56988">MNSTKFAKGSTRPHSIHEFSTTTVHPHDQQDINVTPPSPTLSSFTVADNQPYELKTYPQAWIALFLLVCLRAASAVFQYTFAPIPSVTAEYFGVSISFINWLSNVQGIVYVVLSFFTGWIFEKLGVKKSLILSGFILAVGCWIRWVAVLFHPPSFAITMIGQIVAAAAAPLALNIMSMFQSLWFTDNLRATAGMFVASNYGAILGMFVMPAIATGMDKIPLTLIVVAIFASVAFVPLLFMPAKPKTPPSYAQATDRPPFFEGLKMLSKNGHFWILFVIHGINVGLSMALATIFNQVITPYGYTNAQSGQLSAVSFFAGTLGCSVAGPVLDMTKQHKLFLRLMAPLTLATYIGFIFIIQKESFAAIMFTCIMNQFFLSFLVPVVVELGVEVSYPVAESTSNSLLWQGCQLFGFIFVLIMDQLRDQNGTPKDNMQKALIFQAALMGVCTVLAFVYNGRMNRSEAMAEELKEREQQEKDLTELEPPRLLRDRHASVCSTQSDDTRVGDKDLEKQKGKAI</sequence>